<gene>
    <name evidence="2" type="ORF">SAMN05421849_2283</name>
</gene>
<feature type="domain" description="Flagellin C-terminal" evidence="1">
    <location>
        <begin position="263"/>
        <end position="334"/>
    </location>
</feature>
<keyword evidence="2" id="KW-0969">Cilium</keyword>
<dbReference type="OrthoDB" id="7312911at2"/>
<keyword evidence="3" id="KW-1185">Reference proteome</keyword>
<dbReference type="STRING" id="515897.SAMN05421849_2283"/>
<dbReference type="Gene3D" id="1.20.1330.10">
    <property type="entry name" value="f41 fragment of flagellin, N-terminal domain"/>
    <property type="match status" value="1"/>
</dbReference>
<dbReference type="Proteomes" id="UP000192455">
    <property type="component" value="Unassembled WGS sequence"/>
</dbReference>
<dbReference type="AlphaFoldDB" id="A0A1R3X3E7"/>
<dbReference type="RefSeq" id="WP_076649948.1">
    <property type="nucleotide sequence ID" value="NZ_FTPS01000001.1"/>
</dbReference>
<evidence type="ECO:0000313" key="2">
    <source>
        <dbReference type="EMBL" id="SIT85250.1"/>
    </source>
</evidence>
<sequence>MTPTSIGDLALGMMLRTRNAQIKAQATTLLQELTSGRKASLPDRFGGDLSHLADIEQNLTRLSAYSVAAREAAAFTDAVQLGLAAIDGTADTIGSSLIILTQATSQSEVSHAAQQAREGLSTVIASLNGSSGGRSLFAGAASDSTPLRPAEELLGALRGELAGLTSAAEIEQAMESWFDDPQGFRATLYTGSDNDLPAVEIAEGQKVALTRRADDPVFRDTLRFLATAALADDPALTVNQSERVALLTGAGNGLLNNHRALIETSAEIGAAESRIEDAMARNNASRSSLEQARNALVSVDRYETATRLEEVQFQLESLYAVTVRTAHLSLLNFLR</sequence>
<dbReference type="SUPFAM" id="SSF64518">
    <property type="entry name" value="Phase 1 flagellin"/>
    <property type="match status" value="1"/>
</dbReference>
<evidence type="ECO:0000313" key="3">
    <source>
        <dbReference type="Proteomes" id="UP000192455"/>
    </source>
</evidence>
<keyword evidence="2" id="KW-0966">Cell projection</keyword>
<proteinExistence type="predicted"/>
<name>A0A1R3X3E7_9RHOB</name>
<dbReference type="Pfam" id="PF00700">
    <property type="entry name" value="Flagellin_C"/>
    <property type="match status" value="1"/>
</dbReference>
<keyword evidence="2" id="KW-0282">Flagellum</keyword>
<organism evidence="2 3">
    <name type="scientific">Pontibaca methylaminivorans</name>
    <dbReference type="NCBI Taxonomy" id="515897"/>
    <lineage>
        <taxon>Bacteria</taxon>
        <taxon>Pseudomonadati</taxon>
        <taxon>Pseudomonadota</taxon>
        <taxon>Alphaproteobacteria</taxon>
        <taxon>Rhodobacterales</taxon>
        <taxon>Roseobacteraceae</taxon>
        <taxon>Pontibaca</taxon>
    </lineage>
</organism>
<evidence type="ECO:0000259" key="1">
    <source>
        <dbReference type="Pfam" id="PF00700"/>
    </source>
</evidence>
<reference evidence="2 3" key="1">
    <citation type="submission" date="2017-01" db="EMBL/GenBank/DDBJ databases">
        <authorList>
            <person name="Mah S.A."/>
            <person name="Swanson W.J."/>
            <person name="Moy G.W."/>
            <person name="Vacquier V.D."/>
        </authorList>
    </citation>
    <scope>NUCLEOTIDE SEQUENCE [LARGE SCALE GENOMIC DNA]</scope>
    <source>
        <strain evidence="2 3">DSM 21219</strain>
    </source>
</reference>
<dbReference type="InterPro" id="IPR046358">
    <property type="entry name" value="Flagellin_C"/>
</dbReference>
<protein>
    <submittedName>
        <fullName evidence="2">Flagellar hook-associated protein 3 FlgL</fullName>
    </submittedName>
</protein>
<accession>A0A1R3X3E7</accession>
<dbReference type="EMBL" id="FTPS01000001">
    <property type="protein sequence ID" value="SIT85250.1"/>
    <property type="molecule type" value="Genomic_DNA"/>
</dbReference>